<dbReference type="Pfam" id="PF14645">
    <property type="entry name" value="Chibby"/>
    <property type="match status" value="1"/>
</dbReference>
<feature type="region of interest" description="Disordered" evidence="1">
    <location>
        <begin position="71"/>
        <end position="97"/>
    </location>
</feature>
<organism evidence="2 3">
    <name type="scientific">Clupea harengus</name>
    <name type="common">Atlantic herring</name>
    <dbReference type="NCBI Taxonomy" id="7950"/>
    <lineage>
        <taxon>Eukaryota</taxon>
        <taxon>Metazoa</taxon>
        <taxon>Chordata</taxon>
        <taxon>Craniata</taxon>
        <taxon>Vertebrata</taxon>
        <taxon>Euteleostomi</taxon>
        <taxon>Actinopterygii</taxon>
        <taxon>Neopterygii</taxon>
        <taxon>Teleostei</taxon>
        <taxon>Clupei</taxon>
        <taxon>Clupeiformes</taxon>
        <taxon>Clupeoidei</taxon>
        <taxon>Clupeidae</taxon>
        <taxon>Clupea</taxon>
    </lineage>
</organism>
<proteinExistence type="predicted"/>
<dbReference type="GeneID" id="116218000"/>
<dbReference type="OrthoDB" id="2145765at2759"/>
<name>A0A6P8ENK1_CLUHA</name>
<dbReference type="AlphaFoldDB" id="A0A6P8ENK1"/>
<sequence>MFTLKMMATPSYPSYSTGLFTDVWNPKKSPVRLVEPTWPAPLDYDTQCITPTLTLAGQTLTFADGHWAEDTAASDTNSRATPRGSSNKRPEASSEVQRLKKKVCDLEEENNALKLRVEVLLDMLTEAMAEVFVLEYTLKDLDEALEKREKKRQEIFQ</sequence>
<gene>
    <name evidence="3" type="primary">LOC116218000</name>
</gene>
<evidence type="ECO:0000256" key="1">
    <source>
        <dbReference type="SAM" id="MobiDB-lite"/>
    </source>
</evidence>
<accession>A0A6P8ENK1</accession>
<protein>
    <submittedName>
        <fullName evidence="3">Protein chibby homolog 1-like</fullName>
    </submittedName>
</protein>
<keyword evidence="2" id="KW-1185">Reference proteome</keyword>
<evidence type="ECO:0000313" key="3">
    <source>
        <dbReference type="RefSeq" id="XP_031413901.2"/>
    </source>
</evidence>
<evidence type="ECO:0000313" key="2">
    <source>
        <dbReference type="Proteomes" id="UP000515152"/>
    </source>
</evidence>
<reference evidence="3" key="1">
    <citation type="submission" date="2025-08" db="UniProtKB">
        <authorList>
            <consortium name="RefSeq"/>
        </authorList>
    </citation>
    <scope>IDENTIFICATION</scope>
</reference>
<dbReference type="RefSeq" id="XP_031413901.2">
    <property type="nucleotide sequence ID" value="XM_031558041.2"/>
</dbReference>
<dbReference type="InterPro" id="IPR028118">
    <property type="entry name" value="Chibby_fam"/>
</dbReference>
<dbReference type="Proteomes" id="UP000515152">
    <property type="component" value="Chromosome 20"/>
</dbReference>
<feature type="compositionally biased region" description="Polar residues" evidence="1">
    <location>
        <begin position="73"/>
        <end position="87"/>
    </location>
</feature>
<dbReference type="KEGG" id="char:116218000"/>